<proteinExistence type="predicted"/>
<dbReference type="Proteomes" id="UP000252707">
    <property type="component" value="Unassembled WGS sequence"/>
</dbReference>
<accession>A0A369BXF3</accession>
<keyword evidence="1" id="KW-1133">Transmembrane helix</keyword>
<feature type="transmembrane region" description="Helical" evidence="1">
    <location>
        <begin position="199"/>
        <end position="216"/>
    </location>
</feature>
<feature type="transmembrane region" description="Helical" evidence="1">
    <location>
        <begin position="35"/>
        <end position="52"/>
    </location>
</feature>
<feature type="transmembrane region" description="Helical" evidence="1">
    <location>
        <begin position="328"/>
        <end position="355"/>
    </location>
</feature>
<feature type="transmembrane region" description="Helical" evidence="1">
    <location>
        <begin position="284"/>
        <end position="307"/>
    </location>
</feature>
<protein>
    <recommendedName>
        <fullName evidence="4">NnrS family protein</fullName>
    </recommendedName>
</protein>
<comment type="caution">
    <text evidence="2">The sequence shown here is derived from an EMBL/GenBank/DDBJ whole genome shotgun (WGS) entry which is preliminary data.</text>
</comment>
<dbReference type="AlphaFoldDB" id="A0A369BXF3"/>
<keyword evidence="1" id="KW-0812">Transmembrane</keyword>
<dbReference type="RefSeq" id="WP_114280921.1">
    <property type="nucleotide sequence ID" value="NZ_QPJY01000012.1"/>
</dbReference>
<organism evidence="2 3">
    <name type="scientific">Thioalbus denitrificans</name>
    <dbReference type="NCBI Taxonomy" id="547122"/>
    <lineage>
        <taxon>Bacteria</taxon>
        <taxon>Pseudomonadati</taxon>
        <taxon>Pseudomonadota</taxon>
        <taxon>Gammaproteobacteria</taxon>
        <taxon>Chromatiales</taxon>
        <taxon>Ectothiorhodospiraceae</taxon>
        <taxon>Thioalbus</taxon>
    </lineage>
</organism>
<dbReference type="OrthoDB" id="8482278at2"/>
<feature type="transmembrane region" description="Helical" evidence="1">
    <location>
        <begin position="64"/>
        <end position="83"/>
    </location>
</feature>
<evidence type="ECO:0000313" key="3">
    <source>
        <dbReference type="Proteomes" id="UP000252707"/>
    </source>
</evidence>
<reference evidence="2 3" key="1">
    <citation type="submission" date="2018-07" db="EMBL/GenBank/DDBJ databases">
        <title>Genomic Encyclopedia of Type Strains, Phase IV (KMG-IV): sequencing the most valuable type-strain genomes for metagenomic binning, comparative biology and taxonomic classification.</title>
        <authorList>
            <person name="Goeker M."/>
        </authorList>
    </citation>
    <scope>NUCLEOTIDE SEQUENCE [LARGE SCALE GENOMIC DNA]</scope>
    <source>
        <strain evidence="2 3">DSM 26407</strain>
    </source>
</reference>
<feature type="transmembrane region" description="Helical" evidence="1">
    <location>
        <begin position="123"/>
        <end position="146"/>
    </location>
</feature>
<evidence type="ECO:0000256" key="1">
    <source>
        <dbReference type="SAM" id="Phobius"/>
    </source>
</evidence>
<feature type="transmembrane region" description="Helical" evidence="1">
    <location>
        <begin position="89"/>
        <end position="107"/>
    </location>
</feature>
<dbReference type="EMBL" id="QPJY01000012">
    <property type="protein sequence ID" value="RCX26021.1"/>
    <property type="molecule type" value="Genomic_DNA"/>
</dbReference>
<feature type="transmembrane region" description="Helical" evidence="1">
    <location>
        <begin position="158"/>
        <end position="178"/>
    </location>
</feature>
<keyword evidence="3" id="KW-1185">Reference proteome</keyword>
<keyword evidence="1" id="KW-0472">Membrane</keyword>
<evidence type="ECO:0000313" key="2">
    <source>
        <dbReference type="EMBL" id="RCX26021.1"/>
    </source>
</evidence>
<evidence type="ECO:0008006" key="4">
    <source>
        <dbReference type="Google" id="ProtNLM"/>
    </source>
</evidence>
<name>A0A369BXF3_9GAMM</name>
<feature type="transmembrane region" description="Helical" evidence="1">
    <location>
        <begin position="252"/>
        <end position="272"/>
    </location>
</feature>
<sequence length="375" mass="38893">MPLGALAPAAVAAFAGGLALLAWLDWPPAAAEHLVLAVGILPLILAAMAYFTPVLTRGAAPGRALAWIPLLALAGGAWVFLALLLAPPAFHPAALPALAAAAALAGWMRRRARAGLGAPHPCLSWYLAALACLGLALLAILATALFPDHWLALKRLHLHLNLLGFVGLTAVGTLRVLLPTAGGYADPSAAVALRRDLRLALGGTLLAAFGAGWFPPLAVLGGALWSVPLGRFLWGLLGPGRPPWFRAAPARLLAAALLGFTAALAAGLLHGIGGWGTDRAVGLFLLWFLFPLVLGASTQLLPVWWGGAAVARQAVLRERLARGALPRLGLLLAAGALWAAGSGLGWRLGLLALLWHLGRVLHTRLFLRRLDRAAA</sequence>
<gene>
    <name evidence="2" type="ORF">DFQ59_11224</name>
</gene>